<dbReference type="EMBL" id="QSHO01000028">
    <property type="protein sequence ID" value="RHC12370.1"/>
    <property type="molecule type" value="Genomic_DNA"/>
</dbReference>
<dbReference type="Proteomes" id="UP000283513">
    <property type="component" value="Unassembled WGS sequence"/>
</dbReference>
<sequence length="140" mass="16757">MARYIDSDALKKHIRYRFMRLNSESKIGLKECKEIDAVIDEEKEIKVFDRDDGAEPILETKTGLHHELHSDGHGKWHIQGELSFCSRCGQKIDWSKPKEEEKRRYESEKERQRQEWLDKTGHVLDNMNERRRIKYGVTEK</sequence>
<protein>
    <submittedName>
        <fullName evidence="1">Uncharacterized protein</fullName>
    </submittedName>
</protein>
<accession>A0A413YTG1</accession>
<name>A0A413YTG1_9FIRM</name>
<organism evidence="1 2">
    <name type="scientific">Roseburia intestinalis</name>
    <dbReference type="NCBI Taxonomy" id="166486"/>
    <lineage>
        <taxon>Bacteria</taxon>
        <taxon>Bacillati</taxon>
        <taxon>Bacillota</taxon>
        <taxon>Clostridia</taxon>
        <taxon>Lachnospirales</taxon>
        <taxon>Lachnospiraceae</taxon>
        <taxon>Roseburia</taxon>
    </lineage>
</organism>
<dbReference type="AlphaFoldDB" id="A0A413YTG1"/>
<evidence type="ECO:0000313" key="1">
    <source>
        <dbReference type="EMBL" id="RHC12370.1"/>
    </source>
</evidence>
<gene>
    <name evidence="1" type="ORF">DW856_19035</name>
</gene>
<comment type="caution">
    <text evidence="1">The sequence shown here is derived from an EMBL/GenBank/DDBJ whole genome shotgun (WGS) entry which is preliminary data.</text>
</comment>
<reference evidence="1 2" key="1">
    <citation type="submission" date="2018-08" db="EMBL/GenBank/DDBJ databases">
        <title>A genome reference for cultivated species of the human gut microbiota.</title>
        <authorList>
            <person name="Zou Y."/>
            <person name="Xue W."/>
            <person name="Luo G."/>
        </authorList>
    </citation>
    <scope>NUCLEOTIDE SEQUENCE [LARGE SCALE GENOMIC DNA]</scope>
    <source>
        <strain evidence="1 2">AM37-1AC</strain>
    </source>
</reference>
<proteinExistence type="predicted"/>
<evidence type="ECO:0000313" key="2">
    <source>
        <dbReference type="Proteomes" id="UP000283513"/>
    </source>
</evidence>
<dbReference type="RefSeq" id="WP_118599472.1">
    <property type="nucleotide sequence ID" value="NZ_QSHO01000028.1"/>
</dbReference>